<dbReference type="PANTHER" id="PTHR40053:SF1">
    <property type="entry name" value="SPORULATION-CONTROL PROTEIN SPO0M"/>
    <property type="match status" value="1"/>
</dbReference>
<keyword evidence="2" id="KW-1185">Reference proteome</keyword>
<comment type="caution">
    <text evidence="1">The sequence shown here is derived from an EMBL/GenBank/DDBJ whole genome shotgun (WGS) entry which is preliminary data.</text>
</comment>
<organism evidence="1 2">
    <name type="scientific">Lysinibacillus contaminans</name>
    <dbReference type="NCBI Taxonomy" id="1293441"/>
    <lineage>
        <taxon>Bacteria</taxon>
        <taxon>Bacillati</taxon>
        <taxon>Bacillota</taxon>
        <taxon>Bacilli</taxon>
        <taxon>Bacillales</taxon>
        <taxon>Bacillaceae</taxon>
        <taxon>Lysinibacillus</taxon>
    </lineage>
</organism>
<proteinExistence type="predicted"/>
<dbReference type="RefSeq" id="WP_053583546.1">
    <property type="nucleotide sequence ID" value="NZ_LGRV01000003.1"/>
</dbReference>
<dbReference type="Proteomes" id="UP000050668">
    <property type="component" value="Unassembled WGS sequence"/>
</dbReference>
<sequence length="255" mass="28358">MSLFNKVLASVGIGAANVDTKLEKSTYTAGEIMRGEIEVRGGNVAQQIDTIYLTVYTTFIREANDKKYTDKAAVNKVKVSEPFSIEAGENKVLSFSLSLPLDTPITAGKTKVWVQTELDIKNAVDPEDKDFIEVKPSKLAASVLDAVKGLGFRLRQAECEQASGRFRGHYPFMQEFEFAPTGNYRSHLDELEVVFLSQSEQSVELLMQIDRKVKGLGSLFAEALDMDESFVRTTITTQDLPNLQAKLQQIISKHL</sequence>
<dbReference type="Pfam" id="PF07070">
    <property type="entry name" value="Spo0M"/>
    <property type="match status" value="1"/>
</dbReference>
<gene>
    <name evidence="1" type="ORF">AEA09_09200</name>
</gene>
<dbReference type="EMBL" id="LGRV01000003">
    <property type="protein sequence ID" value="KOS68700.1"/>
    <property type="molecule type" value="Genomic_DNA"/>
</dbReference>
<accession>A0ABR5K1Y3</accession>
<dbReference type="InterPro" id="IPR009776">
    <property type="entry name" value="Spore_0_M"/>
</dbReference>
<reference evidence="2" key="1">
    <citation type="submission" date="2015-07" db="EMBL/GenBank/DDBJ databases">
        <title>Fjat-14205 dsm 2895.</title>
        <authorList>
            <person name="Liu B."/>
            <person name="Wang J."/>
            <person name="Zhu Y."/>
            <person name="Liu G."/>
            <person name="Chen Q."/>
            <person name="Chen Z."/>
            <person name="Lan J."/>
            <person name="Che J."/>
            <person name="Ge C."/>
            <person name="Shi H."/>
            <person name="Pan Z."/>
            <person name="Liu X."/>
        </authorList>
    </citation>
    <scope>NUCLEOTIDE SEQUENCE [LARGE SCALE GENOMIC DNA]</scope>
    <source>
        <strain evidence="2">DSM 25560</strain>
    </source>
</reference>
<dbReference type="PANTHER" id="PTHR40053">
    <property type="entry name" value="SPORULATION-CONTROL PROTEIN SPO0M"/>
    <property type="match status" value="1"/>
</dbReference>
<name>A0ABR5K1Y3_9BACI</name>
<protein>
    <submittedName>
        <fullName evidence="1">Sporulation protein SpoOM</fullName>
    </submittedName>
</protein>
<evidence type="ECO:0000313" key="2">
    <source>
        <dbReference type="Proteomes" id="UP000050668"/>
    </source>
</evidence>
<evidence type="ECO:0000313" key="1">
    <source>
        <dbReference type="EMBL" id="KOS68700.1"/>
    </source>
</evidence>